<dbReference type="NCBIfam" id="TIGR00051">
    <property type="entry name" value="YbgC/FadM family acyl-CoA thioesterase"/>
    <property type="match status" value="1"/>
</dbReference>
<gene>
    <name evidence="4" type="primary">ybgC</name>
    <name evidence="4" type="ORF">FHG71_14495</name>
</gene>
<evidence type="ECO:0000259" key="3">
    <source>
        <dbReference type="Pfam" id="PF03061"/>
    </source>
</evidence>
<evidence type="ECO:0000313" key="4">
    <source>
        <dbReference type="EMBL" id="TNC68828.1"/>
    </source>
</evidence>
<sequence length="129" mass="14730">MTHVFPVRVYYEDTDLAGIVYYANYLRFIERARTEWARAAGIDQGRLREEQGLVFAVRRVEADYLSPARFDDLLEVRTEVEEASGARMVLAQEVRRGEERVFAARVTLVALGADGRPRRIPSRLREAGG</sequence>
<proteinExistence type="inferred from homology"/>
<dbReference type="CDD" id="cd00586">
    <property type="entry name" value="4HBT"/>
    <property type="match status" value="1"/>
</dbReference>
<protein>
    <submittedName>
        <fullName evidence="4">Tol-pal system-associated acyl-CoA thioesterase</fullName>
    </submittedName>
</protein>
<dbReference type="Proteomes" id="UP000305709">
    <property type="component" value="Unassembled WGS sequence"/>
</dbReference>
<evidence type="ECO:0000256" key="1">
    <source>
        <dbReference type="ARBA" id="ARBA00005953"/>
    </source>
</evidence>
<feature type="domain" description="Thioesterase" evidence="3">
    <location>
        <begin position="18"/>
        <end position="102"/>
    </location>
</feature>
<dbReference type="PANTHER" id="PTHR31793:SF37">
    <property type="entry name" value="ACYL-COA THIOESTER HYDROLASE YBGC"/>
    <property type="match status" value="1"/>
</dbReference>
<dbReference type="InterPro" id="IPR029069">
    <property type="entry name" value="HotDog_dom_sf"/>
</dbReference>
<dbReference type="OrthoDB" id="9808429at2"/>
<dbReference type="FunFam" id="3.10.129.10:FF:000004">
    <property type="entry name" value="Tol-pal system-associated acyl-CoA thioesterase"/>
    <property type="match status" value="1"/>
</dbReference>
<keyword evidence="2" id="KW-0378">Hydrolase</keyword>
<dbReference type="NCBIfam" id="TIGR02799">
    <property type="entry name" value="thio_ybgC"/>
    <property type="match status" value="1"/>
</dbReference>
<dbReference type="InterPro" id="IPR006683">
    <property type="entry name" value="Thioestr_dom"/>
</dbReference>
<dbReference type="RefSeq" id="WP_139082411.1">
    <property type="nucleotide sequence ID" value="NZ_VDFV01000023.1"/>
</dbReference>
<evidence type="ECO:0000256" key="2">
    <source>
        <dbReference type="ARBA" id="ARBA00022801"/>
    </source>
</evidence>
<reference evidence="4 5" key="1">
    <citation type="submission" date="2019-06" db="EMBL/GenBank/DDBJ databases">
        <authorList>
            <person name="Jiang L."/>
        </authorList>
    </citation>
    <scope>NUCLEOTIDE SEQUENCE [LARGE SCALE GENOMIC DNA]</scope>
    <source>
        <strain evidence="4 5">YIM 48858</strain>
    </source>
</reference>
<name>A0A5C4N7T4_9RHOB</name>
<comment type="similarity">
    <text evidence="1">Belongs to the 4-hydroxybenzoyl-CoA thioesterase family.</text>
</comment>
<keyword evidence="5" id="KW-1185">Reference proteome</keyword>
<dbReference type="InterPro" id="IPR014166">
    <property type="entry name" value="Tol-Pal_acyl-CoA_thioesterase"/>
</dbReference>
<comment type="caution">
    <text evidence="4">The sequence shown here is derived from an EMBL/GenBank/DDBJ whole genome shotgun (WGS) entry which is preliminary data.</text>
</comment>
<dbReference type="EMBL" id="VDFV01000023">
    <property type="protein sequence ID" value="TNC68828.1"/>
    <property type="molecule type" value="Genomic_DNA"/>
</dbReference>
<dbReference type="PANTHER" id="PTHR31793">
    <property type="entry name" value="4-HYDROXYBENZOYL-COA THIOESTERASE FAMILY MEMBER"/>
    <property type="match status" value="1"/>
</dbReference>
<dbReference type="PIRSF" id="PIRSF003230">
    <property type="entry name" value="YbgC"/>
    <property type="match status" value="1"/>
</dbReference>
<dbReference type="Pfam" id="PF03061">
    <property type="entry name" value="4HBT"/>
    <property type="match status" value="1"/>
</dbReference>
<dbReference type="InterPro" id="IPR050563">
    <property type="entry name" value="4-hydroxybenzoyl-CoA_TE"/>
</dbReference>
<dbReference type="SUPFAM" id="SSF54637">
    <property type="entry name" value="Thioesterase/thiol ester dehydrase-isomerase"/>
    <property type="match status" value="1"/>
</dbReference>
<evidence type="ECO:0000313" key="5">
    <source>
        <dbReference type="Proteomes" id="UP000305709"/>
    </source>
</evidence>
<dbReference type="GO" id="GO:0047617">
    <property type="term" value="F:fatty acyl-CoA hydrolase activity"/>
    <property type="evidence" value="ECO:0007669"/>
    <property type="project" value="TreeGrafter"/>
</dbReference>
<dbReference type="InterPro" id="IPR006684">
    <property type="entry name" value="YbgC/YbaW"/>
</dbReference>
<organism evidence="4 5">
    <name type="scientific">Rubellimicrobium roseum</name>
    <dbReference type="NCBI Taxonomy" id="687525"/>
    <lineage>
        <taxon>Bacteria</taxon>
        <taxon>Pseudomonadati</taxon>
        <taxon>Pseudomonadota</taxon>
        <taxon>Alphaproteobacteria</taxon>
        <taxon>Rhodobacterales</taxon>
        <taxon>Roseobacteraceae</taxon>
        <taxon>Rubellimicrobium</taxon>
    </lineage>
</organism>
<dbReference type="AlphaFoldDB" id="A0A5C4N7T4"/>
<accession>A0A5C4N7T4</accession>
<dbReference type="Gene3D" id="3.10.129.10">
    <property type="entry name" value="Hotdog Thioesterase"/>
    <property type="match status" value="1"/>
</dbReference>